<evidence type="ECO:0000313" key="6">
    <source>
        <dbReference type="Proteomes" id="UP000286104"/>
    </source>
</evidence>
<evidence type="ECO:0000256" key="1">
    <source>
        <dbReference type="ARBA" id="ARBA00023125"/>
    </source>
</evidence>
<dbReference type="Proteomes" id="UP000286104">
    <property type="component" value="Unassembled WGS sequence"/>
</dbReference>
<dbReference type="EMBL" id="QSJS01000003">
    <property type="protein sequence ID" value="RHD96987.1"/>
    <property type="molecule type" value="Genomic_DNA"/>
</dbReference>
<dbReference type="SUPFAM" id="SSF47413">
    <property type="entry name" value="lambda repressor-like DNA-binding domains"/>
    <property type="match status" value="1"/>
</dbReference>
<dbReference type="PANTHER" id="PTHR46558:SF11">
    <property type="entry name" value="HTH-TYPE TRANSCRIPTIONAL REGULATOR XRE"/>
    <property type="match status" value="1"/>
</dbReference>
<organism evidence="3 6">
    <name type="scientific">Agathobacter rectalis</name>
    <dbReference type="NCBI Taxonomy" id="39491"/>
    <lineage>
        <taxon>Bacteria</taxon>
        <taxon>Bacillati</taxon>
        <taxon>Bacillota</taxon>
        <taxon>Clostridia</taxon>
        <taxon>Lachnospirales</taxon>
        <taxon>Lachnospiraceae</taxon>
        <taxon>Agathobacter</taxon>
    </lineage>
</organism>
<dbReference type="PANTHER" id="PTHR46558">
    <property type="entry name" value="TRACRIPTIONAL REGULATORY PROTEIN-RELATED-RELATED"/>
    <property type="match status" value="1"/>
</dbReference>
<dbReference type="Proteomes" id="UP000284835">
    <property type="component" value="Unassembled WGS sequence"/>
</dbReference>
<gene>
    <name evidence="4" type="ORF">DW775_03720</name>
    <name evidence="3" type="ORF">DW848_09490</name>
</gene>
<dbReference type="EMBL" id="QSHU01000011">
    <property type="protein sequence ID" value="RHC38984.1"/>
    <property type="molecule type" value="Genomic_DNA"/>
</dbReference>
<protein>
    <submittedName>
        <fullName evidence="3">XRE family transcriptional regulator</fullName>
    </submittedName>
</protein>
<comment type="caution">
    <text evidence="3">The sequence shown here is derived from an EMBL/GenBank/DDBJ whole genome shotgun (WGS) entry which is preliminary data.</text>
</comment>
<dbReference type="GO" id="GO:0003677">
    <property type="term" value="F:DNA binding"/>
    <property type="evidence" value="ECO:0007669"/>
    <property type="project" value="UniProtKB-KW"/>
</dbReference>
<dbReference type="Gene3D" id="1.10.260.40">
    <property type="entry name" value="lambda repressor-like DNA-binding domains"/>
    <property type="match status" value="1"/>
</dbReference>
<accession>A0A414A0T9</accession>
<feature type="domain" description="HTH cro/C1-type" evidence="2">
    <location>
        <begin position="13"/>
        <end position="67"/>
    </location>
</feature>
<dbReference type="SMART" id="SM00530">
    <property type="entry name" value="HTH_XRE"/>
    <property type="match status" value="1"/>
</dbReference>
<dbReference type="InterPro" id="IPR010982">
    <property type="entry name" value="Lambda_DNA-bd_dom_sf"/>
</dbReference>
<proteinExistence type="predicted"/>
<evidence type="ECO:0000313" key="3">
    <source>
        <dbReference type="EMBL" id="RHC38984.1"/>
    </source>
</evidence>
<evidence type="ECO:0000259" key="2">
    <source>
        <dbReference type="PROSITE" id="PS50943"/>
    </source>
</evidence>
<sequence length="119" mass="13561">MELEVFILIGDNIKFYRKKNQLTQDDIAEACNVTRQAVSKWENGESLPTVDNLYALSRLLHTSVDDILIGEKERDDEPSLSFSFYIFFCFLVLLNVHFISSISSPVAEIGVSLTITERQ</sequence>
<keyword evidence="1" id="KW-0238">DNA-binding</keyword>
<evidence type="ECO:0000313" key="5">
    <source>
        <dbReference type="Proteomes" id="UP000284835"/>
    </source>
</evidence>
<evidence type="ECO:0000313" key="4">
    <source>
        <dbReference type="EMBL" id="RHD96987.1"/>
    </source>
</evidence>
<dbReference type="PROSITE" id="PS50943">
    <property type="entry name" value="HTH_CROC1"/>
    <property type="match status" value="1"/>
</dbReference>
<dbReference type="InterPro" id="IPR001387">
    <property type="entry name" value="Cro/C1-type_HTH"/>
</dbReference>
<reference evidence="5 6" key="1">
    <citation type="submission" date="2018-08" db="EMBL/GenBank/DDBJ databases">
        <title>A genome reference for cultivated species of the human gut microbiota.</title>
        <authorList>
            <person name="Zou Y."/>
            <person name="Xue W."/>
            <person name="Luo G."/>
        </authorList>
    </citation>
    <scope>NUCLEOTIDE SEQUENCE [LARGE SCALE GENOMIC DNA]</scope>
    <source>
        <strain evidence="4 5">AM30-13AC</strain>
        <strain evidence="3 6">AM36-3AA</strain>
    </source>
</reference>
<dbReference type="CDD" id="cd00093">
    <property type="entry name" value="HTH_XRE"/>
    <property type="match status" value="1"/>
</dbReference>
<name>A0A414A0T9_9FIRM</name>
<dbReference type="Pfam" id="PF01381">
    <property type="entry name" value="HTH_3"/>
    <property type="match status" value="1"/>
</dbReference>
<dbReference type="AlphaFoldDB" id="A0A414A0T9"/>